<comment type="caution">
    <text evidence="1">The sequence shown here is derived from an EMBL/GenBank/DDBJ whole genome shotgun (WGS) entry which is preliminary data.</text>
</comment>
<reference evidence="1" key="1">
    <citation type="submission" date="2021-03" db="EMBL/GenBank/DDBJ databases">
        <authorList>
            <consortium name="DOE Joint Genome Institute"/>
            <person name="Ahrendt S."/>
            <person name="Looney B.P."/>
            <person name="Miyauchi S."/>
            <person name="Morin E."/>
            <person name="Drula E."/>
            <person name="Courty P.E."/>
            <person name="Chicoki N."/>
            <person name="Fauchery L."/>
            <person name="Kohler A."/>
            <person name="Kuo A."/>
            <person name="Labutti K."/>
            <person name="Pangilinan J."/>
            <person name="Lipzen A."/>
            <person name="Riley R."/>
            <person name="Andreopoulos W."/>
            <person name="He G."/>
            <person name="Johnson J."/>
            <person name="Barry K.W."/>
            <person name="Grigoriev I.V."/>
            <person name="Nagy L."/>
            <person name="Hibbett D."/>
            <person name="Henrissat B."/>
            <person name="Matheny P.B."/>
            <person name="Labbe J."/>
            <person name="Martin F."/>
        </authorList>
    </citation>
    <scope>NUCLEOTIDE SEQUENCE</scope>
    <source>
        <strain evidence="1">HHB10654</strain>
    </source>
</reference>
<reference evidence="1" key="2">
    <citation type="journal article" date="2022" name="New Phytol.">
        <title>Evolutionary transition to the ectomycorrhizal habit in the genomes of a hyperdiverse lineage of mushroom-forming fungi.</title>
        <authorList>
            <person name="Looney B."/>
            <person name="Miyauchi S."/>
            <person name="Morin E."/>
            <person name="Drula E."/>
            <person name="Courty P.E."/>
            <person name="Kohler A."/>
            <person name="Kuo A."/>
            <person name="LaButti K."/>
            <person name="Pangilinan J."/>
            <person name="Lipzen A."/>
            <person name="Riley R."/>
            <person name="Andreopoulos W."/>
            <person name="He G."/>
            <person name="Johnson J."/>
            <person name="Nolan M."/>
            <person name="Tritt A."/>
            <person name="Barry K.W."/>
            <person name="Grigoriev I.V."/>
            <person name="Nagy L.G."/>
            <person name="Hibbett D."/>
            <person name="Henrissat B."/>
            <person name="Matheny P.B."/>
            <person name="Labbe J."/>
            <person name="Martin F.M."/>
        </authorList>
    </citation>
    <scope>NUCLEOTIDE SEQUENCE</scope>
    <source>
        <strain evidence="1">HHB10654</strain>
    </source>
</reference>
<gene>
    <name evidence="1" type="ORF">BV25DRAFT_1850785</name>
</gene>
<protein>
    <submittedName>
        <fullName evidence="1">Actin depolymerizing protein</fullName>
    </submittedName>
</protein>
<name>A0ACB8TA58_9AGAM</name>
<evidence type="ECO:0000313" key="2">
    <source>
        <dbReference type="Proteomes" id="UP000814140"/>
    </source>
</evidence>
<accession>A0ACB8TA58</accession>
<organism evidence="1 2">
    <name type="scientific">Artomyces pyxidatus</name>
    <dbReference type="NCBI Taxonomy" id="48021"/>
    <lineage>
        <taxon>Eukaryota</taxon>
        <taxon>Fungi</taxon>
        <taxon>Dikarya</taxon>
        <taxon>Basidiomycota</taxon>
        <taxon>Agaricomycotina</taxon>
        <taxon>Agaricomycetes</taxon>
        <taxon>Russulales</taxon>
        <taxon>Auriscalpiaceae</taxon>
        <taxon>Artomyces</taxon>
    </lineage>
</organism>
<sequence length="341" mass="36618">MSATSGIAISEQLSSAFSEAVALQNVRFLKISIRNESLVPENTLPPSGSLESDLNELQTLLEDNVPAYVLVRLDDPPTSWLAVHYVPDSAKVRDKMLYASTRNTLTKGLGSAAFSDTIFATSKDDVTPVAYAAHKRHIAAPQPMSAREKEMAEVKAAERQAGGAAYEGSRARHSPFGTGVGLSWSQDSENAVKALADATEDRLVVLTIDPSSETLVLGDALNSSVEELGAKLSTSDPLYAFFSWSRQIIFIYSCPSSSPIKHRMLYSSGSSSVYLTAKSFLPAGLLATRKVETSSPSEIDAAYLQAEIGHSSNDSSRVATPNSGSEDKKAFSRPKGPPRRR</sequence>
<keyword evidence="2" id="KW-1185">Reference proteome</keyword>
<proteinExistence type="predicted"/>
<dbReference type="EMBL" id="MU277195">
    <property type="protein sequence ID" value="KAI0065422.1"/>
    <property type="molecule type" value="Genomic_DNA"/>
</dbReference>
<dbReference type="Proteomes" id="UP000814140">
    <property type="component" value="Unassembled WGS sequence"/>
</dbReference>
<evidence type="ECO:0000313" key="1">
    <source>
        <dbReference type="EMBL" id="KAI0065422.1"/>
    </source>
</evidence>